<dbReference type="AlphaFoldDB" id="A0A8I0N8S2"/>
<dbReference type="EMBL" id="JACZKO010000063">
    <property type="protein sequence ID" value="MBE0563658.1"/>
    <property type="molecule type" value="Genomic_DNA"/>
</dbReference>
<dbReference type="Pfam" id="PF23899">
    <property type="entry name" value="SU10_portal"/>
    <property type="match status" value="1"/>
</dbReference>
<comment type="caution">
    <text evidence="2">The sequence shown here is derived from an EMBL/GenBank/DDBJ whole genome shotgun (WGS) entry which is preliminary data.</text>
</comment>
<organism evidence="2 3">
    <name type="scientific">Brucella anthropi</name>
    <name type="common">Ochrobactrum anthropi</name>
    <dbReference type="NCBI Taxonomy" id="529"/>
    <lineage>
        <taxon>Bacteria</taxon>
        <taxon>Pseudomonadati</taxon>
        <taxon>Pseudomonadota</taxon>
        <taxon>Alphaproteobacteria</taxon>
        <taxon>Hyphomicrobiales</taxon>
        <taxon>Brucellaceae</taxon>
        <taxon>Brucella/Ochrobactrum group</taxon>
        <taxon>Brucella</taxon>
    </lineage>
</organism>
<evidence type="ECO:0000313" key="3">
    <source>
        <dbReference type="Proteomes" id="UP000642265"/>
    </source>
</evidence>
<protein>
    <submittedName>
        <fullName evidence="2">Chromosome partitioning protein ParB</fullName>
    </submittedName>
</protein>
<evidence type="ECO:0000313" key="2">
    <source>
        <dbReference type="EMBL" id="MBE0563658.1"/>
    </source>
</evidence>
<dbReference type="Proteomes" id="UP000642265">
    <property type="component" value="Unassembled WGS sequence"/>
</dbReference>
<evidence type="ECO:0000256" key="1">
    <source>
        <dbReference type="SAM" id="MobiDB-lite"/>
    </source>
</evidence>
<feature type="region of interest" description="Disordered" evidence="1">
    <location>
        <begin position="693"/>
        <end position="735"/>
    </location>
</feature>
<gene>
    <name evidence="2" type="ORF">IH622_22965</name>
</gene>
<proteinExistence type="predicted"/>
<dbReference type="InterPro" id="IPR056909">
    <property type="entry name" value="SU10_portal"/>
</dbReference>
<name>A0A8I0N8S2_BRUAN</name>
<sequence>MADETTAVVNPAISPALTNWANEPQVPALKLDLEAARPAHDTMVMKIDRWNNLNRVEGNARAPKVKGRSQVQPKLIRRQAEWRYSALSEPFNSSEDLFDVKPTTFEDADGARQNQMVLNWQFRTKINRVSFMDNYVRANVDEGTAIVRLGWNRITVDVEEEVPVWEYVTPSTAEEVQALQQAIEAKQENPRGFAEQATPEMQEAVSFYEENNQPVVVTQVRSEVVKTEKVIDNRPTLEIVNPKNFYWDPSCGDDLTKASFVIATFETCKADLQKEPKRYKNLQFVNWEGASPVSESDHTPKSIDTNFNFSDEARKRVVAYEYWGLYDIHGDGVLVPIVATWIGNTLIRLEENPFPDGLPPFVVAPYMPVKRQLMGEPDAELLEDNQKILGAVTRGMIDLLGRSANAQQGFAKGMLDIVNRRRYENGQDYEFNPNMPPQNSIVEHKYPEIPQSAMLMIQLMNQESEALTGVKAFSGGLSGNAYGDVAAGIKGILDAASKREMAILRRLSAGLVLIGKKIISMNQVFLSEEETVRVTNEQFVTVKREDLAGDYDLVVDISTPEVDAAKASDLAFMLQTMGPNMDFGITKLILIQIARLKRMPELVHQIEAFEPKPDPLVQKLRELEVQEKIKSIEKLQSEIDLNKAKAQREATQAEQTALDTVETETGTKHARELEKSRAQATGNQDLEVTKALVKPKKQANGGESDPDIEAAVGWNALSKQVNDPRNTSINPIMGQ</sequence>
<feature type="compositionally biased region" description="Polar residues" evidence="1">
    <location>
        <begin position="717"/>
        <end position="735"/>
    </location>
</feature>
<accession>A0A8I0N8S2</accession>
<reference evidence="2" key="1">
    <citation type="submission" date="2020-09" db="EMBL/GenBank/DDBJ databases">
        <authorList>
            <person name="Dalcin Martins P."/>
        </authorList>
    </citation>
    <scope>NUCLEOTIDE SEQUENCE</scope>
    <source>
        <strain evidence="2">MAG47</strain>
    </source>
</reference>
<reference evidence="2" key="2">
    <citation type="submission" date="2020-10" db="EMBL/GenBank/DDBJ databases">
        <title>Enrichment of novel Verrucomicrobia, Bacteroidetes and Krumholzibacteria in an oxygen-limited, methane- and iron-fed bioreactor inoculated with Bothnian Sea sediments.</title>
        <authorList>
            <person name="Martins P.D."/>
            <person name="de Jong A."/>
            <person name="Lenstra W.K."/>
            <person name="van Helmond N.A.G.M."/>
            <person name="Slomp C.P."/>
            <person name="Jetten M.S.M."/>
            <person name="Welte C.U."/>
            <person name="Rasigraf O."/>
        </authorList>
    </citation>
    <scope>NUCLEOTIDE SEQUENCE</scope>
    <source>
        <strain evidence="2">MAG47</strain>
    </source>
</reference>